<comment type="caution">
    <text evidence="1">The sequence shown here is derived from an EMBL/GenBank/DDBJ whole genome shotgun (WGS) entry which is preliminary data.</text>
</comment>
<dbReference type="InterPro" id="IPR038944">
    <property type="entry name" value="OEP7-like"/>
</dbReference>
<dbReference type="AlphaFoldDB" id="A0ABC8U777"/>
<dbReference type="PANTHER" id="PTHR33982">
    <property type="entry name" value="OUTER ENVELOPE MEMBRANE PROTEIN 7-RELATED"/>
    <property type="match status" value="1"/>
</dbReference>
<keyword evidence="2" id="KW-1185">Reference proteome</keyword>
<dbReference type="Proteomes" id="UP001642360">
    <property type="component" value="Unassembled WGS sequence"/>
</dbReference>
<protein>
    <submittedName>
        <fullName evidence="1">Uncharacterized protein</fullName>
    </submittedName>
</protein>
<name>A0ABC8U777_9AQUA</name>
<dbReference type="Gene3D" id="2.30.30.100">
    <property type="match status" value="1"/>
</dbReference>
<gene>
    <name evidence="1" type="ORF">ILEXP_LOCUS45657</name>
</gene>
<dbReference type="PANTHER" id="PTHR33982:SF5">
    <property type="entry name" value="OUTER ENVELOPE MEMBRANE PROTEIN 7"/>
    <property type="match status" value="1"/>
</dbReference>
<dbReference type="InterPro" id="IPR010920">
    <property type="entry name" value="LSM_dom_sf"/>
</dbReference>
<dbReference type="FunFam" id="2.30.30.100:FF:000014">
    <property type="entry name" value="Small nuclear ribonucleoprotein Sm D1"/>
    <property type="match status" value="1"/>
</dbReference>
<dbReference type="EMBL" id="CAUOFW020006724">
    <property type="protein sequence ID" value="CAK9175830.1"/>
    <property type="molecule type" value="Genomic_DNA"/>
</dbReference>
<reference evidence="1 2" key="1">
    <citation type="submission" date="2024-02" db="EMBL/GenBank/DDBJ databases">
        <authorList>
            <person name="Vignale AGUSTIN F."/>
            <person name="Sosa J E."/>
            <person name="Modenutti C."/>
        </authorList>
    </citation>
    <scope>NUCLEOTIDE SEQUENCE [LARGE SCALE GENOMIC DNA]</scope>
</reference>
<dbReference type="SUPFAM" id="SSF50182">
    <property type="entry name" value="Sm-like ribonucleoproteins"/>
    <property type="match status" value="1"/>
</dbReference>
<sequence length="235" mass="26160">MKLCELSSRTEPLFTVLSQVSFTLYLVLPGSRVKYFSAVCLLRNLKTQSVDISLNTHLKTVKLTLKGKNPVTLDHLSVRGNNIRQYILPDSLNLETLLVEETLRVNPRSQLLEGLWVVGVAEVVEMDMVGADNYDAFIPILWHLRAYLHPKLEEEANSESMGKQNAVKSVAVVFGALACGWLAIELAFKPWLEKARATITKSDPTRDPDSVAADIVNNIDPAKESSYDNDCSDDN</sequence>
<accession>A0ABC8U777</accession>
<organism evidence="1 2">
    <name type="scientific">Ilex paraguariensis</name>
    <name type="common">yerba mate</name>
    <dbReference type="NCBI Taxonomy" id="185542"/>
    <lineage>
        <taxon>Eukaryota</taxon>
        <taxon>Viridiplantae</taxon>
        <taxon>Streptophyta</taxon>
        <taxon>Embryophyta</taxon>
        <taxon>Tracheophyta</taxon>
        <taxon>Spermatophyta</taxon>
        <taxon>Magnoliopsida</taxon>
        <taxon>eudicotyledons</taxon>
        <taxon>Gunneridae</taxon>
        <taxon>Pentapetalae</taxon>
        <taxon>asterids</taxon>
        <taxon>campanulids</taxon>
        <taxon>Aquifoliales</taxon>
        <taxon>Aquifoliaceae</taxon>
        <taxon>Ilex</taxon>
    </lineage>
</organism>
<evidence type="ECO:0000313" key="1">
    <source>
        <dbReference type="EMBL" id="CAK9175830.1"/>
    </source>
</evidence>
<proteinExistence type="predicted"/>
<evidence type="ECO:0000313" key="2">
    <source>
        <dbReference type="Proteomes" id="UP001642360"/>
    </source>
</evidence>